<accession>A0A1F5EUG9</accession>
<feature type="transmembrane region" description="Helical" evidence="6">
    <location>
        <begin position="119"/>
        <end position="141"/>
    </location>
</feature>
<comment type="similarity">
    <text evidence="1">Belongs to the FtsK/SpoIIIE/SftA family.</text>
</comment>
<feature type="domain" description="FtsK" evidence="7">
    <location>
        <begin position="366"/>
        <end position="553"/>
    </location>
</feature>
<dbReference type="Gene3D" id="3.30.980.40">
    <property type="match status" value="1"/>
</dbReference>
<evidence type="ECO:0000256" key="3">
    <source>
        <dbReference type="ARBA" id="ARBA00022840"/>
    </source>
</evidence>
<proteinExistence type="inferred from homology"/>
<feature type="non-terminal residue" evidence="8">
    <location>
        <position position="615"/>
    </location>
</feature>
<keyword evidence="6" id="KW-1133">Transmembrane helix</keyword>
<feature type="binding site" evidence="5">
    <location>
        <begin position="383"/>
        <end position="390"/>
    </location>
    <ligand>
        <name>ATP</name>
        <dbReference type="ChEBI" id="CHEBI:30616"/>
    </ligand>
</feature>
<keyword evidence="3 5" id="KW-0067">ATP-binding</keyword>
<dbReference type="STRING" id="1817722.A2703_01065"/>
<keyword evidence="2 5" id="KW-0547">Nucleotide-binding</keyword>
<feature type="transmembrane region" description="Helical" evidence="6">
    <location>
        <begin position="53"/>
        <end position="76"/>
    </location>
</feature>
<dbReference type="InterPro" id="IPR003593">
    <property type="entry name" value="AAA+_ATPase"/>
</dbReference>
<evidence type="ECO:0000256" key="1">
    <source>
        <dbReference type="ARBA" id="ARBA00006474"/>
    </source>
</evidence>
<evidence type="ECO:0000313" key="9">
    <source>
        <dbReference type="Proteomes" id="UP000177979"/>
    </source>
</evidence>
<organism evidence="8 9">
    <name type="scientific">Candidatus Collierbacteria bacterium RIFCSPHIGHO2_01_FULL_50_25</name>
    <dbReference type="NCBI Taxonomy" id="1817722"/>
    <lineage>
        <taxon>Bacteria</taxon>
        <taxon>Candidatus Collieribacteriota</taxon>
    </lineage>
</organism>
<comment type="caution">
    <text evidence="8">The sequence shown here is derived from an EMBL/GenBank/DDBJ whole genome shotgun (WGS) entry which is preliminary data.</text>
</comment>
<protein>
    <recommendedName>
        <fullName evidence="7">FtsK domain-containing protein</fullName>
    </recommendedName>
</protein>
<dbReference type="InterPro" id="IPR027417">
    <property type="entry name" value="P-loop_NTPase"/>
</dbReference>
<dbReference type="SMART" id="SM00382">
    <property type="entry name" value="AAA"/>
    <property type="match status" value="1"/>
</dbReference>
<dbReference type="PANTHER" id="PTHR22683:SF41">
    <property type="entry name" value="DNA TRANSLOCASE FTSK"/>
    <property type="match status" value="1"/>
</dbReference>
<dbReference type="Pfam" id="PF17854">
    <property type="entry name" value="FtsK_alpha"/>
    <property type="match status" value="1"/>
</dbReference>
<dbReference type="GO" id="GO:0003677">
    <property type="term" value="F:DNA binding"/>
    <property type="evidence" value="ECO:0007669"/>
    <property type="project" value="UniProtKB-KW"/>
</dbReference>
<keyword evidence="6" id="KW-0812">Transmembrane</keyword>
<evidence type="ECO:0000259" key="7">
    <source>
        <dbReference type="PROSITE" id="PS50901"/>
    </source>
</evidence>
<dbReference type="InterPro" id="IPR050206">
    <property type="entry name" value="FtsK/SpoIIIE/SftA"/>
</dbReference>
<evidence type="ECO:0000313" key="8">
    <source>
        <dbReference type="EMBL" id="OGD71010.1"/>
    </source>
</evidence>
<dbReference type="Proteomes" id="UP000177979">
    <property type="component" value="Unassembled WGS sequence"/>
</dbReference>
<dbReference type="PROSITE" id="PS50901">
    <property type="entry name" value="FTSK"/>
    <property type="match status" value="1"/>
</dbReference>
<dbReference type="AlphaFoldDB" id="A0A1F5EUG9"/>
<dbReference type="PANTHER" id="PTHR22683">
    <property type="entry name" value="SPORULATION PROTEIN RELATED"/>
    <property type="match status" value="1"/>
</dbReference>
<keyword evidence="6" id="KW-0472">Membrane</keyword>
<feature type="transmembrane region" description="Helical" evidence="6">
    <location>
        <begin position="88"/>
        <end position="107"/>
    </location>
</feature>
<dbReference type="GO" id="GO:0005524">
    <property type="term" value="F:ATP binding"/>
    <property type="evidence" value="ECO:0007669"/>
    <property type="project" value="UniProtKB-UniRule"/>
</dbReference>
<dbReference type="InterPro" id="IPR002543">
    <property type="entry name" value="FtsK_dom"/>
</dbReference>
<dbReference type="Gene3D" id="3.40.50.300">
    <property type="entry name" value="P-loop containing nucleotide triphosphate hydrolases"/>
    <property type="match status" value="1"/>
</dbReference>
<sequence>MARKKGRRSKPFALSLKSETANSILAVVIIGIGALISVSFSRQGVILDKIYTIGSHLLGWPFIFLPFVFVSGGFLLTKVKWGIASPHVFLGSLITLLSTTGISQAGAVGSQLFQSVASLITNPGALLFYLVGIVIGLLILFETSFEDISVVFENLGKLLRKSGGRISSVAQRGASLGNKQMKVKGLTQDSTPDVAIAAVKGGKKVEMVVNDLKGPKAADQTHRQSDLSIWQLPPLALLSDEKQSKADRGDLNTNAATIEKTLDSFGIEAKVVEVNCGPAVTQYAIEVALGTKLSKISALQSDLALALAAPQGQIRIEAPIPGRSLVGIEIPNRSLEFVSLKQMLTSEVMMKNPSKTAVALGLDVSGNPAIADLSKMPHVLIAGATGSGKSVLVNAFIASILFRASPDEVKFIMVDPKRVELTGYNGIPHLITPVIVDPEKVVFALEWALAEMESRYKLFQEVGVRNIGSYNELSGFQAMHYIVIIIDELADIMLLARNQVENAVTRLAQMARATGIHLVLATQRPSVDVITGLIKANIPCRIAFNVTSMIDSKVIIDGPGAEKLLGRGDMLYIPPDVAKPKRIQGAFVKDKEITDLINLLRQSGDPQYNDAVTKP</sequence>
<evidence type="ECO:0000256" key="4">
    <source>
        <dbReference type="ARBA" id="ARBA00023125"/>
    </source>
</evidence>
<reference evidence="8 9" key="1">
    <citation type="journal article" date="2016" name="Nat. Commun.">
        <title>Thousands of microbial genomes shed light on interconnected biogeochemical processes in an aquifer system.</title>
        <authorList>
            <person name="Anantharaman K."/>
            <person name="Brown C.T."/>
            <person name="Hug L.A."/>
            <person name="Sharon I."/>
            <person name="Castelle C.J."/>
            <person name="Probst A.J."/>
            <person name="Thomas B.C."/>
            <person name="Singh A."/>
            <person name="Wilkins M.J."/>
            <person name="Karaoz U."/>
            <person name="Brodie E.L."/>
            <person name="Williams K.H."/>
            <person name="Hubbard S.S."/>
            <person name="Banfield J.F."/>
        </authorList>
    </citation>
    <scope>NUCLEOTIDE SEQUENCE [LARGE SCALE GENOMIC DNA]</scope>
</reference>
<feature type="transmembrane region" description="Helical" evidence="6">
    <location>
        <begin position="21"/>
        <end position="41"/>
    </location>
</feature>
<evidence type="ECO:0000256" key="5">
    <source>
        <dbReference type="PROSITE-ProRule" id="PRU00289"/>
    </source>
</evidence>
<dbReference type="InterPro" id="IPR041027">
    <property type="entry name" value="FtsK_alpha"/>
</dbReference>
<evidence type="ECO:0000256" key="2">
    <source>
        <dbReference type="ARBA" id="ARBA00022741"/>
    </source>
</evidence>
<keyword evidence="4" id="KW-0238">DNA-binding</keyword>
<gene>
    <name evidence="8" type="ORF">A2703_01065</name>
</gene>
<dbReference type="Pfam" id="PF01580">
    <property type="entry name" value="FtsK_SpoIIIE"/>
    <property type="match status" value="1"/>
</dbReference>
<dbReference type="SUPFAM" id="SSF52540">
    <property type="entry name" value="P-loop containing nucleoside triphosphate hydrolases"/>
    <property type="match status" value="1"/>
</dbReference>
<evidence type="ECO:0000256" key="6">
    <source>
        <dbReference type="SAM" id="Phobius"/>
    </source>
</evidence>
<dbReference type="EMBL" id="MFAG01000041">
    <property type="protein sequence ID" value="OGD71010.1"/>
    <property type="molecule type" value="Genomic_DNA"/>
</dbReference>
<name>A0A1F5EUG9_9BACT</name>